<sequence>MASDAKASCVVFGAGALGLGFLGPELSPRCRITYLDIPAKGGLLAHLRQTGGYVFNETGLSMRPVTVTGVGGLCLGEADAEEVQGVLDAADFVVTAVGGPSLPGLASTLAGAAARRDPDRPLRILCGENGLEIARNVRAAVEKAAGCEFGDRLRVGDTVMGRMCKVVTGPFAAGGTIRPPAPGLGWAVVAEPFFGIPVQEHAVAGLPNLPSAIEPQGPDRFGASEDVKMLAHNGPHAVLACLGHLRGARHFSRLRDDAELMEMARRLLVDEAGAALLKKHRPVLGRNEFFNYC</sequence>
<keyword evidence="1" id="KW-0560">Oxidoreductase</keyword>
<accession>X1FD01</accession>
<dbReference type="AlphaFoldDB" id="X1FD01"/>
<evidence type="ECO:0000256" key="1">
    <source>
        <dbReference type="ARBA" id="ARBA00023002"/>
    </source>
</evidence>
<dbReference type="Pfam" id="PF01232">
    <property type="entry name" value="Mannitol_dh"/>
    <property type="match status" value="1"/>
</dbReference>
<name>X1FD01_9ZZZZ</name>
<dbReference type="InterPro" id="IPR013131">
    <property type="entry name" value="Mannitol_DH_N"/>
</dbReference>
<dbReference type="Gene3D" id="1.10.1040.10">
    <property type="entry name" value="N-(1-d-carboxylethyl)-l-norvaline Dehydrogenase, domain 2"/>
    <property type="match status" value="1"/>
</dbReference>
<evidence type="ECO:0000259" key="2">
    <source>
        <dbReference type="Pfam" id="PF01232"/>
    </source>
</evidence>
<dbReference type="InterPro" id="IPR013328">
    <property type="entry name" value="6PGD_dom2"/>
</dbReference>
<feature type="domain" description="Mannitol dehydrogenase N-terminal" evidence="2">
    <location>
        <begin position="10"/>
        <end position="147"/>
    </location>
</feature>
<dbReference type="EMBL" id="BARU01008620">
    <property type="protein sequence ID" value="GAH43486.1"/>
    <property type="molecule type" value="Genomic_DNA"/>
</dbReference>
<dbReference type="Gene3D" id="3.40.50.720">
    <property type="entry name" value="NAD(P)-binding Rossmann-like Domain"/>
    <property type="match status" value="1"/>
</dbReference>
<evidence type="ECO:0000313" key="3">
    <source>
        <dbReference type="EMBL" id="GAH43486.1"/>
    </source>
</evidence>
<proteinExistence type="predicted"/>
<gene>
    <name evidence="3" type="ORF">S03H2_16821</name>
</gene>
<organism evidence="3">
    <name type="scientific">marine sediment metagenome</name>
    <dbReference type="NCBI Taxonomy" id="412755"/>
    <lineage>
        <taxon>unclassified sequences</taxon>
        <taxon>metagenomes</taxon>
        <taxon>ecological metagenomes</taxon>
    </lineage>
</organism>
<protein>
    <recommendedName>
        <fullName evidence="2">Mannitol dehydrogenase N-terminal domain-containing protein</fullName>
    </recommendedName>
</protein>
<dbReference type="GO" id="GO:0016491">
    <property type="term" value="F:oxidoreductase activity"/>
    <property type="evidence" value="ECO:0007669"/>
    <property type="project" value="UniProtKB-KW"/>
</dbReference>
<comment type="caution">
    <text evidence="3">The sequence shown here is derived from an EMBL/GenBank/DDBJ whole genome shotgun (WGS) entry which is preliminary data.</text>
</comment>
<feature type="non-terminal residue" evidence="3">
    <location>
        <position position="293"/>
    </location>
</feature>
<reference evidence="3" key="1">
    <citation type="journal article" date="2014" name="Front. Microbiol.">
        <title>High frequency of phylogenetically diverse reductive dehalogenase-homologous genes in deep subseafloor sedimentary metagenomes.</title>
        <authorList>
            <person name="Kawai M."/>
            <person name="Futagami T."/>
            <person name="Toyoda A."/>
            <person name="Takaki Y."/>
            <person name="Nishi S."/>
            <person name="Hori S."/>
            <person name="Arai W."/>
            <person name="Tsubouchi T."/>
            <person name="Morono Y."/>
            <person name="Uchiyama I."/>
            <person name="Ito T."/>
            <person name="Fujiyama A."/>
            <person name="Inagaki F."/>
            <person name="Takami H."/>
        </authorList>
    </citation>
    <scope>NUCLEOTIDE SEQUENCE</scope>
    <source>
        <strain evidence="3">Expedition CK06-06</strain>
    </source>
</reference>